<dbReference type="PROSITE" id="PS51257">
    <property type="entry name" value="PROKAR_LIPOPROTEIN"/>
    <property type="match status" value="1"/>
</dbReference>
<evidence type="ECO:0000313" key="7">
    <source>
        <dbReference type="Proteomes" id="UP001156682"/>
    </source>
</evidence>
<gene>
    <name evidence="6" type="ORF">GCM10007878_26160</name>
</gene>
<feature type="domain" description="Cytochrome c" evidence="5">
    <location>
        <begin position="35"/>
        <end position="159"/>
    </location>
</feature>
<comment type="caution">
    <text evidence="6">The sequence shown here is derived from an EMBL/GenBank/DDBJ whole genome shotgun (WGS) entry which is preliminary data.</text>
</comment>
<keyword evidence="3" id="KW-0349">Heme</keyword>
<protein>
    <recommendedName>
        <fullName evidence="5">Cytochrome c domain-containing protein</fullName>
    </recommendedName>
</protein>
<proteinExistence type="predicted"/>
<evidence type="ECO:0000256" key="3">
    <source>
        <dbReference type="PROSITE-ProRule" id="PRU00433"/>
    </source>
</evidence>
<sequence length="162" mass="17519">MNNFKSILQTSRILLVLMLLVLFAGCSDDDKGSTGEPGTLERLFSYKVIQGCARCHEPMGEPGGPNLTKSQFRNSLVSQRSNNLTWNTGYIRTADCGDNYPLVKPSDPINSAVLMAVTQRYGSKTPNSCTPALSHHEGANAVVTGDALEDFVLWIENGAPAN</sequence>
<dbReference type="PROSITE" id="PS51007">
    <property type="entry name" value="CYTC"/>
    <property type="match status" value="1"/>
</dbReference>
<dbReference type="Proteomes" id="UP001156682">
    <property type="component" value="Unassembled WGS sequence"/>
</dbReference>
<feature type="signal peptide" evidence="4">
    <location>
        <begin position="1"/>
        <end position="24"/>
    </location>
</feature>
<evidence type="ECO:0000313" key="6">
    <source>
        <dbReference type="EMBL" id="GLR65177.1"/>
    </source>
</evidence>
<keyword evidence="7" id="KW-1185">Reference proteome</keyword>
<dbReference type="InterPro" id="IPR009056">
    <property type="entry name" value="Cyt_c-like_dom"/>
</dbReference>
<reference evidence="7" key="1">
    <citation type="journal article" date="2019" name="Int. J. Syst. Evol. Microbiol.">
        <title>The Global Catalogue of Microorganisms (GCM) 10K type strain sequencing project: providing services to taxonomists for standard genome sequencing and annotation.</title>
        <authorList>
            <consortium name="The Broad Institute Genomics Platform"/>
            <consortium name="The Broad Institute Genome Sequencing Center for Infectious Disease"/>
            <person name="Wu L."/>
            <person name="Ma J."/>
        </authorList>
    </citation>
    <scope>NUCLEOTIDE SEQUENCE [LARGE SCALE GENOMIC DNA]</scope>
    <source>
        <strain evidence="7">NBRC 100033</strain>
    </source>
</reference>
<accession>A0ABQ6A0J1</accession>
<dbReference type="RefSeq" id="WP_027851558.1">
    <property type="nucleotide sequence ID" value="NZ_BSOR01000078.1"/>
</dbReference>
<keyword evidence="4" id="KW-0732">Signal</keyword>
<organism evidence="6 7">
    <name type="scientific">Marinospirillum insulare</name>
    <dbReference type="NCBI Taxonomy" id="217169"/>
    <lineage>
        <taxon>Bacteria</taxon>
        <taxon>Pseudomonadati</taxon>
        <taxon>Pseudomonadota</taxon>
        <taxon>Gammaproteobacteria</taxon>
        <taxon>Oceanospirillales</taxon>
        <taxon>Oceanospirillaceae</taxon>
        <taxon>Marinospirillum</taxon>
    </lineage>
</organism>
<evidence type="ECO:0000256" key="4">
    <source>
        <dbReference type="SAM" id="SignalP"/>
    </source>
</evidence>
<keyword evidence="2 3" id="KW-0408">Iron</keyword>
<evidence type="ECO:0000256" key="2">
    <source>
        <dbReference type="ARBA" id="ARBA00023004"/>
    </source>
</evidence>
<feature type="chain" id="PRO_5047168481" description="Cytochrome c domain-containing protein" evidence="4">
    <location>
        <begin position="25"/>
        <end position="162"/>
    </location>
</feature>
<keyword evidence="1 3" id="KW-0479">Metal-binding</keyword>
<evidence type="ECO:0000259" key="5">
    <source>
        <dbReference type="PROSITE" id="PS51007"/>
    </source>
</evidence>
<name>A0ABQ6A0J1_9GAMM</name>
<evidence type="ECO:0000256" key="1">
    <source>
        <dbReference type="ARBA" id="ARBA00022723"/>
    </source>
</evidence>
<dbReference type="EMBL" id="BSOR01000078">
    <property type="protein sequence ID" value="GLR65177.1"/>
    <property type="molecule type" value="Genomic_DNA"/>
</dbReference>